<keyword evidence="1" id="KW-0677">Repeat</keyword>
<evidence type="ECO:0000313" key="3">
    <source>
        <dbReference type="Proteomes" id="UP000695562"/>
    </source>
</evidence>
<reference evidence="2" key="1">
    <citation type="submission" date="2020-01" db="EMBL/GenBank/DDBJ databases">
        <title>Development of genomics and gene disruption for Polysphondylium violaceum indicates a role for the polyketide synthase stlB in stalk morphogenesis.</title>
        <authorList>
            <person name="Narita B."/>
            <person name="Kawabe Y."/>
            <person name="Kin K."/>
            <person name="Saito T."/>
            <person name="Gibbs R."/>
            <person name="Kuspa A."/>
            <person name="Muzny D."/>
            <person name="Queller D."/>
            <person name="Richards S."/>
            <person name="Strassman J."/>
            <person name="Sucgang R."/>
            <person name="Worley K."/>
            <person name="Schaap P."/>
        </authorList>
    </citation>
    <scope>NUCLEOTIDE SEQUENCE</scope>
    <source>
        <strain evidence="2">QSvi11</strain>
    </source>
</reference>
<comment type="caution">
    <text evidence="2">The sequence shown here is derived from an EMBL/GenBank/DDBJ whole genome shotgun (WGS) entry which is preliminary data.</text>
</comment>
<dbReference type="PANTHER" id="PTHR32134">
    <property type="entry name" value="FNIP REPEAT-CONTAINING PROTEIN"/>
    <property type="match status" value="1"/>
</dbReference>
<dbReference type="Pfam" id="PF05725">
    <property type="entry name" value="FNIP"/>
    <property type="match status" value="1"/>
</dbReference>
<evidence type="ECO:0000256" key="1">
    <source>
        <dbReference type="ARBA" id="ARBA00022737"/>
    </source>
</evidence>
<dbReference type="PANTHER" id="PTHR32134:SF180">
    <property type="entry name" value="FNIP REPEAT-CONTAINING PROTEIN"/>
    <property type="match status" value="1"/>
</dbReference>
<dbReference type="EMBL" id="AJWJ01000799">
    <property type="protein sequence ID" value="KAF2068917.1"/>
    <property type="molecule type" value="Genomic_DNA"/>
</dbReference>
<sequence length="518" mass="58804">MVSSFFLIWRNQYIRRLIRNLVCQDVFINVDDEYLCNNQQYLSLFTNIDKLEYKISIRFMGKASDYLHINKSNRYLINDVELNIEANFNLNEIHDGVHKLELVVGPTVAGVGQLSDSITNLLLSFDYKQDDVGVEDNSLPPIIQQILSNLPCKLQELHFGNIDCIQSTCILPQSLTDLYYGESYDSLKWLVVPPNRVYKNCVLDLDSVESFQWLVANKFISKVTIILSAVSLLKSQQLPSHVSEVHLERGIVDPEFLLPQTVEHLYFPNYGPPFSHISHLKLLYIYDEYPIKLERGVLPPSLESLNLTYNQPLEPGVLPNQLSSLYLSTFKQPLCVNALPSSLTSLYLGGFNQPLNPFVLPQKLKKLCLHMFQQPTFLRNSLPVSLTDLTLYKFKGSFDQCQPLDNLKKLQIYSLVPSLAGLLTNVKKLDLSVNTKISDPSGTCLANTSIESMCLNSRAKSTLYPNSLPSTIKYLSLINVVIESTNVIPSSCRYLKSRNSHLDPKFIPPSVRYLKSIQ</sequence>
<accession>A0A8J4PKX6</accession>
<dbReference type="InterPro" id="IPR008615">
    <property type="entry name" value="FNIP"/>
</dbReference>
<dbReference type="Proteomes" id="UP000695562">
    <property type="component" value="Unassembled WGS sequence"/>
</dbReference>
<organism evidence="2 3">
    <name type="scientific">Polysphondylium violaceum</name>
    <dbReference type="NCBI Taxonomy" id="133409"/>
    <lineage>
        <taxon>Eukaryota</taxon>
        <taxon>Amoebozoa</taxon>
        <taxon>Evosea</taxon>
        <taxon>Eumycetozoa</taxon>
        <taxon>Dictyostelia</taxon>
        <taxon>Dictyosteliales</taxon>
        <taxon>Dictyosteliaceae</taxon>
        <taxon>Polysphondylium</taxon>
    </lineage>
</organism>
<gene>
    <name evidence="2" type="ORF">CYY_009762</name>
</gene>
<dbReference type="AlphaFoldDB" id="A0A8J4PKX6"/>
<proteinExistence type="predicted"/>
<evidence type="ECO:0000313" key="2">
    <source>
        <dbReference type="EMBL" id="KAF2068917.1"/>
    </source>
</evidence>
<keyword evidence="3" id="KW-1185">Reference proteome</keyword>
<dbReference type="InterPro" id="IPR051251">
    <property type="entry name" value="STK_FNIP-Repeat"/>
</dbReference>
<protein>
    <submittedName>
        <fullName evidence="2">Uncharacterized protein</fullName>
    </submittedName>
</protein>
<name>A0A8J4PKX6_9MYCE</name>